<dbReference type="AlphaFoldDB" id="A0A1W2GJ87"/>
<dbReference type="Proteomes" id="UP000192472">
    <property type="component" value="Unassembled WGS sequence"/>
</dbReference>
<evidence type="ECO:0000313" key="1">
    <source>
        <dbReference type="EMBL" id="SMD36720.1"/>
    </source>
</evidence>
<organism evidence="1 2">
    <name type="scientific">Reichenbachiella faecimaris</name>
    <dbReference type="NCBI Taxonomy" id="692418"/>
    <lineage>
        <taxon>Bacteria</taxon>
        <taxon>Pseudomonadati</taxon>
        <taxon>Bacteroidota</taxon>
        <taxon>Cytophagia</taxon>
        <taxon>Cytophagales</taxon>
        <taxon>Reichenbachiellaceae</taxon>
        <taxon>Reichenbachiella</taxon>
    </lineage>
</organism>
<keyword evidence="2" id="KW-1185">Reference proteome</keyword>
<dbReference type="STRING" id="692418.SAMN04488029_3038"/>
<accession>A0A1W2GJ87</accession>
<reference evidence="1 2" key="1">
    <citation type="submission" date="2017-04" db="EMBL/GenBank/DDBJ databases">
        <authorList>
            <person name="Afonso C.L."/>
            <person name="Miller P.J."/>
            <person name="Scott M.A."/>
            <person name="Spackman E."/>
            <person name="Goraichik I."/>
            <person name="Dimitrov K.M."/>
            <person name="Suarez D.L."/>
            <person name="Swayne D.E."/>
        </authorList>
    </citation>
    <scope>NUCLEOTIDE SEQUENCE [LARGE SCALE GENOMIC DNA]</scope>
    <source>
        <strain evidence="1 2">DSM 26133</strain>
    </source>
</reference>
<proteinExistence type="predicted"/>
<evidence type="ECO:0000313" key="2">
    <source>
        <dbReference type="Proteomes" id="UP000192472"/>
    </source>
</evidence>
<dbReference type="RefSeq" id="WP_176214798.1">
    <property type="nucleotide sequence ID" value="NZ_FWYF01000003.1"/>
</dbReference>
<name>A0A1W2GJ87_REIFA</name>
<sequence length="56" mass="6536">MDNYNNKNNPEKENQQLEALQEEFEMDKKALNARVFLASSQCRGTNENFLYAFGCE</sequence>
<gene>
    <name evidence="1" type="ORF">SAMN04488029_3038</name>
</gene>
<protein>
    <submittedName>
        <fullName evidence="1">Uncharacterized protein</fullName>
    </submittedName>
</protein>
<dbReference type="EMBL" id="FWYF01000003">
    <property type="protein sequence ID" value="SMD36720.1"/>
    <property type="molecule type" value="Genomic_DNA"/>
</dbReference>